<evidence type="ECO:0000256" key="1">
    <source>
        <dbReference type="ARBA" id="ARBA00022801"/>
    </source>
</evidence>
<dbReference type="PRINTS" id="PR00111">
    <property type="entry name" value="ABHYDROLASE"/>
</dbReference>
<dbReference type="Pfam" id="PF00561">
    <property type="entry name" value="Abhydrolase_1"/>
    <property type="match status" value="1"/>
</dbReference>
<dbReference type="EMBL" id="PNJG02000002">
    <property type="protein sequence ID" value="RKQ35213.1"/>
    <property type="molecule type" value="Genomic_DNA"/>
</dbReference>
<dbReference type="InterPro" id="IPR000639">
    <property type="entry name" value="Epox_hydrolase-like"/>
</dbReference>
<dbReference type="PANTHER" id="PTHR43329">
    <property type="entry name" value="EPOXIDE HYDROLASE"/>
    <property type="match status" value="1"/>
</dbReference>
<gene>
    <name evidence="3" type="ORF">C1C97_008185</name>
</gene>
<dbReference type="Gene3D" id="3.40.50.1820">
    <property type="entry name" value="alpha/beta hydrolase"/>
    <property type="match status" value="1"/>
</dbReference>
<organism evidence="3 4">
    <name type="scientific">Kocuria tytonis</name>
    <dbReference type="NCBI Taxonomy" id="2054280"/>
    <lineage>
        <taxon>Bacteria</taxon>
        <taxon>Bacillati</taxon>
        <taxon>Actinomycetota</taxon>
        <taxon>Actinomycetes</taxon>
        <taxon>Micrococcales</taxon>
        <taxon>Micrococcaceae</taxon>
        <taxon>Kocuria</taxon>
    </lineage>
</organism>
<dbReference type="Proteomes" id="UP000249516">
    <property type="component" value="Unassembled WGS sequence"/>
</dbReference>
<dbReference type="RefSeq" id="WP_121031121.1">
    <property type="nucleotide sequence ID" value="NZ_PNJG02000002.1"/>
</dbReference>
<evidence type="ECO:0000313" key="3">
    <source>
        <dbReference type="EMBL" id="RKQ35213.1"/>
    </source>
</evidence>
<dbReference type="AlphaFoldDB" id="A0A495A5W0"/>
<dbReference type="SUPFAM" id="SSF53474">
    <property type="entry name" value="alpha/beta-Hydrolases"/>
    <property type="match status" value="1"/>
</dbReference>
<sequence>MTRIQNLIRQGLRFDVLDRGPEDGPVVLLLHGFPQDARCWDEIAELLAAQGLRTLAMDQRGYSQGARPEKVRDYRRAELSADALALADAAGAQQFHLVGHDWGGVLAWDIAQRAPERVSSLTVLSTPHPTALGHALKTPDQVKKSWYIGVFQISALPERLLAGKIGSLTRRAGIPEEASSRYGHRFATAADLRGPINWYRAMFRLDGVTDKDAGNGIITVPTTFVWGKRDPALGRTAAEETEVYVHAPYRFIELDAGHWLPELEAATVTEAILDRITSVGSTGS</sequence>
<name>A0A495A5W0_9MICC</name>
<dbReference type="OrthoDB" id="2987348at2"/>
<evidence type="ECO:0000313" key="4">
    <source>
        <dbReference type="Proteomes" id="UP000249516"/>
    </source>
</evidence>
<comment type="caution">
    <text evidence="3">The sequence shown here is derived from an EMBL/GenBank/DDBJ whole genome shotgun (WGS) entry which is preliminary data.</text>
</comment>
<feature type="domain" description="AB hydrolase-1" evidence="2">
    <location>
        <begin position="25"/>
        <end position="262"/>
    </location>
</feature>
<evidence type="ECO:0000259" key="2">
    <source>
        <dbReference type="Pfam" id="PF00561"/>
    </source>
</evidence>
<reference evidence="3 4" key="1">
    <citation type="submission" date="2018-10" db="EMBL/GenBank/DDBJ databases">
        <title>Kocuria tytouropygialis sp. nov., isolated from the uropygial gland of an American barn owl (Tyto furcata).</title>
        <authorList>
            <person name="Braun M.S."/>
            <person name="Wang E."/>
            <person name="Zimmermann S."/>
            <person name="Wagner H."/>
            <person name="Wink M."/>
        </authorList>
    </citation>
    <scope>NUCLEOTIDE SEQUENCE [LARGE SCALE GENOMIC DNA]</scope>
    <source>
        <strain evidence="3 4">442</strain>
    </source>
</reference>
<dbReference type="GO" id="GO:0016787">
    <property type="term" value="F:hydrolase activity"/>
    <property type="evidence" value="ECO:0007669"/>
    <property type="project" value="UniProtKB-KW"/>
</dbReference>
<dbReference type="InterPro" id="IPR029058">
    <property type="entry name" value="AB_hydrolase_fold"/>
</dbReference>
<proteinExistence type="predicted"/>
<keyword evidence="1 3" id="KW-0378">Hydrolase</keyword>
<accession>A0A495A5W0</accession>
<keyword evidence="4" id="KW-1185">Reference proteome</keyword>
<protein>
    <submittedName>
        <fullName evidence="3">Alpha/beta fold hydrolase</fullName>
    </submittedName>
</protein>
<dbReference type="InterPro" id="IPR000073">
    <property type="entry name" value="AB_hydrolase_1"/>
</dbReference>
<dbReference type="PRINTS" id="PR00412">
    <property type="entry name" value="EPOXHYDRLASE"/>
</dbReference>